<accession>A0A0J9ES45</accession>
<evidence type="ECO:0000313" key="1">
    <source>
        <dbReference type="EMBL" id="KMW68872.1"/>
    </source>
</evidence>
<name>A0A0J9ES45_AJEDA</name>
<proteinExistence type="predicted"/>
<protein>
    <submittedName>
        <fullName evidence="1">Uncharacterized protein</fullName>
    </submittedName>
</protein>
<dbReference type="Proteomes" id="UP000007802">
    <property type="component" value="Unassembled WGS sequence"/>
</dbReference>
<organism evidence="1">
    <name type="scientific">Ajellomyces dermatitidis (strain ATCC 18188 / CBS 674.68)</name>
    <name type="common">Blastomyces dermatitidis</name>
    <dbReference type="NCBI Taxonomy" id="653446"/>
    <lineage>
        <taxon>Eukaryota</taxon>
        <taxon>Fungi</taxon>
        <taxon>Dikarya</taxon>
        <taxon>Ascomycota</taxon>
        <taxon>Pezizomycotina</taxon>
        <taxon>Eurotiomycetes</taxon>
        <taxon>Eurotiomycetidae</taxon>
        <taxon>Onygenales</taxon>
        <taxon>Ajellomycetaceae</taxon>
        <taxon>Blastomyces</taxon>
    </lineage>
</organism>
<reference evidence="1" key="1">
    <citation type="submission" date="2010-03" db="EMBL/GenBank/DDBJ databases">
        <title>Annotation of Blastomyces dermatitidis strain ATCC 18188.</title>
        <authorList>
            <consortium name="The Broad Institute Genome Sequencing Platform"/>
            <consortium name="Broad Institute Genome Sequencing Center for Infectious Disease."/>
            <person name="Cuomo C."/>
            <person name="Klein B."/>
            <person name="Sullivan T."/>
            <person name="Heitman J."/>
            <person name="Young S."/>
            <person name="Zeng Q."/>
            <person name="Gargeya S."/>
            <person name="Alvarado L."/>
            <person name="Berlin A.M."/>
            <person name="Chapman S.B."/>
            <person name="Chen Z."/>
            <person name="Freedman E."/>
            <person name="Gellesch M."/>
            <person name="Goldberg J."/>
            <person name="Griggs A."/>
            <person name="Gujja S."/>
            <person name="Heilman E."/>
            <person name="Heiman D."/>
            <person name="Howarth C."/>
            <person name="Mehta T."/>
            <person name="Neiman D."/>
            <person name="Pearson M."/>
            <person name="Roberts A."/>
            <person name="Saif S."/>
            <person name="Shea T."/>
            <person name="Shenoy N."/>
            <person name="Sisk P."/>
            <person name="Stolte C."/>
            <person name="Sykes S."/>
            <person name="White J."/>
            <person name="Yandava C."/>
            <person name="Haas B."/>
            <person name="Nusbaum C."/>
            <person name="Birren B."/>
        </authorList>
    </citation>
    <scope>NUCLEOTIDE SEQUENCE</scope>
    <source>
        <strain evidence="1">ATCC 18188</strain>
    </source>
</reference>
<dbReference type="AlphaFoldDB" id="A0A0J9ES45"/>
<gene>
    <name evidence="1" type="ORF">BDDG_13091</name>
</gene>
<sequence length="68" mass="8159">MWAWRVGRMGSQRVRFVRKGLDRRRSGPLCGLAVVTHWWCFISVHGYHDVIRWKCMIAYLNFRGFYPA</sequence>
<dbReference type="EMBL" id="GG749523">
    <property type="protein sequence ID" value="KMW68872.1"/>
    <property type="molecule type" value="Genomic_DNA"/>
</dbReference>